<dbReference type="OrthoDB" id="9775455at2"/>
<name>A0A348G5L2_9HYPH</name>
<protein>
    <submittedName>
        <fullName evidence="4">Secretin</fullName>
    </submittedName>
</protein>
<evidence type="ECO:0000313" key="4">
    <source>
        <dbReference type="EMBL" id="BBF94845.1"/>
    </source>
</evidence>
<feature type="domain" description="BON" evidence="3">
    <location>
        <begin position="108"/>
        <end position="178"/>
    </location>
</feature>
<dbReference type="InterPro" id="IPR050810">
    <property type="entry name" value="Bact_Secretion_Sys_Channel"/>
</dbReference>
<dbReference type="InterPro" id="IPR004846">
    <property type="entry name" value="T2SS/T3SS_dom"/>
</dbReference>
<keyword evidence="5" id="KW-1185">Reference proteome</keyword>
<gene>
    <name evidence="4" type="ORF">BLTE_35300</name>
</gene>
<dbReference type="Proteomes" id="UP000266934">
    <property type="component" value="Chromosome"/>
</dbReference>
<dbReference type="PROSITE" id="PS50914">
    <property type="entry name" value="BON"/>
    <property type="match status" value="1"/>
</dbReference>
<proteinExistence type="inferred from homology"/>
<dbReference type="PANTHER" id="PTHR30332:SF17">
    <property type="entry name" value="TYPE IV PILIATION SYSTEM PROTEIN DR_0774-RELATED"/>
    <property type="match status" value="1"/>
</dbReference>
<dbReference type="InterPro" id="IPR001775">
    <property type="entry name" value="GspD/PilQ"/>
</dbReference>
<evidence type="ECO:0000259" key="3">
    <source>
        <dbReference type="PROSITE" id="PS50914"/>
    </source>
</evidence>
<dbReference type="GO" id="GO:0015627">
    <property type="term" value="C:type II protein secretion system complex"/>
    <property type="evidence" value="ECO:0007669"/>
    <property type="project" value="TreeGrafter"/>
</dbReference>
<feature type="signal peptide" evidence="2">
    <location>
        <begin position="1"/>
        <end position="29"/>
    </location>
</feature>
<dbReference type="EMBL" id="AP018907">
    <property type="protein sequence ID" value="BBF94845.1"/>
    <property type="molecule type" value="Genomic_DNA"/>
</dbReference>
<dbReference type="InterPro" id="IPR032789">
    <property type="entry name" value="T2SS-T3SS_pil_N"/>
</dbReference>
<reference evidence="4 5" key="1">
    <citation type="submission" date="2018-08" db="EMBL/GenBank/DDBJ databases">
        <title>Complete genome sequencing of Blastochloris tepida GI.</title>
        <authorList>
            <person name="Tsukatani Y."/>
            <person name="Mori H."/>
        </authorList>
    </citation>
    <scope>NUCLEOTIDE SEQUENCE [LARGE SCALE GENOMIC DNA]</scope>
    <source>
        <strain evidence="4 5">GI</strain>
    </source>
</reference>
<dbReference type="PRINTS" id="PR00811">
    <property type="entry name" value="BCTERIALGSPD"/>
</dbReference>
<organism evidence="4 5">
    <name type="scientific">Blastochloris tepida</name>
    <dbReference type="NCBI Taxonomy" id="2233851"/>
    <lineage>
        <taxon>Bacteria</taxon>
        <taxon>Pseudomonadati</taxon>
        <taxon>Pseudomonadota</taxon>
        <taxon>Alphaproteobacteria</taxon>
        <taxon>Hyphomicrobiales</taxon>
        <taxon>Blastochloridaceae</taxon>
        <taxon>Blastochloris</taxon>
    </lineage>
</organism>
<dbReference type="Pfam" id="PF00263">
    <property type="entry name" value="Secretin"/>
    <property type="match status" value="1"/>
</dbReference>
<dbReference type="KEGG" id="blag:BLTE_35300"/>
<dbReference type="GO" id="GO:0009306">
    <property type="term" value="P:protein secretion"/>
    <property type="evidence" value="ECO:0007669"/>
    <property type="project" value="InterPro"/>
</dbReference>
<evidence type="ECO:0000256" key="2">
    <source>
        <dbReference type="SAM" id="SignalP"/>
    </source>
</evidence>
<evidence type="ECO:0000313" key="5">
    <source>
        <dbReference type="Proteomes" id="UP000266934"/>
    </source>
</evidence>
<dbReference type="InterPro" id="IPR007055">
    <property type="entry name" value="BON_dom"/>
</dbReference>
<feature type="chain" id="PRO_5016815778" evidence="2">
    <location>
        <begin position="30"/>
        <end position="468"/>
    </location>
</feature>
<keyword evidence="2" id="KW-0732">Signal</keyword>
<sequence>MTGWIHRTALAVMAAALLLPASVPVPARASEPVIRINTAEHQARFISLGRGKSVVVELPRDAKDVLVANPAVANAVVRSARRVFLIGVDYGQTNVVFFDGDGQQIAAFDIEVGRDAAGVQNALRRLIPSANIRADQVQDSVVLSGTVANAAESAQAAEVAARLVGDPKKVVNGLTIKSKEQIMLKVVVAEVQRTVAKQFGVDLKGQIDAGTIVDFATVNVPGVAGKWLAEGAYINTQTTFNSGRSAVDIKLRALEQAGVIRTLAEPTLTAISGESAKFTAGGEFPIIAGYTLISGYQIDWKKFGVMLDFTPVVLSEGRVSLNMSTEVSELDYDNGVKMTGITIPGIKLRRASSTLELPSGGSLVLAGLIKEETKAVMTGLPGLQSVPVLGALFRSRDFQNGETELMIIVTPYIVNPVARQQLQTPEDGFVPASDPAAVLLGRINRVYGIAGRIDPTRPYHGTYGFIID</sequence>
<dbReference type="PANTHER" id="PTHR30332">
    <property type="entry name" value="PROBABLE GENERAL SECRETION PATHWAY PROTEIN D"/>
    <property type="match status" value="1"/>
</dbReference>
<comment type="similarity">
    <text evidence="1">Belongs to the bacterial secretin family.</text>
</comment>
<dbReference type="Pfam" id="PF04972">
    <property type="entry name" value="BON"/>
    <property type="match status" value="1"/>
</dbReference>
<accession>A0A348G5L2</accession>
<dbReference type="AlphaFoldDB" id="A0A348G5L2"/>
<evidence type="ECO:0000256" key="1">
    <source>
        <dbReference type="RuleBase" id="RU004003"/>
    </source>
</evidence>
<dbReference type="RefSeq" id="WP_126401895.1">
    <property type="nucleotide sequence ID" value="NZ_AP018907.1"/>
</dbReference>
<dbReference type="Pfam" id="PF13629">
    <property type="entry name" value="T2SS-T3SS_pil_N"/>
    <property type="match status" value="1"/>
</dbReference>